<keyword evidence="1" id="KW-0732">Signal</keyword>
<accession>A0A3L7ADB5</accession>
<evidence type="ECO:0000313" key="4">
    <source>
        <dbReference type="Proteomes" id="UP000272503"/>
    </source>
</evidence>
<name>A0A3L7ADB5_9MICO</name>
<keyword evidence="4" id="KW-1185">Reference proteome</keyword>
<evidence type="ECO:0000259" key="2">
    <source>
        <dbReference type="SMART" id="SM00894"/>
    </source>
</evidence>
<dbReference type="AlphaFoldDB" id="A0A3L7ADB5"/>
<feature type="signal peptide" evidence="1">
    <location>
        <begin position="1"/>
        <end position="40"/>
    </location>
</feature>
<organism evidence="3 4">
    <name type="scientific">Mycetocola tolaasinivorans</name>
    <dbReference type="NCBI Taxonomy" id="76635"/>
    <lineage>
        <taxon>Bacteria</taxon>
        <taxon>Bacillati</taxon>
        <taxon>Actinomycetota</taxon>
        <taxon>Actinomycetes</taxon>
        <taxon>Micrococcales</taxon>
        <taxon>Microbacteriaceae</taxon>
        <taxon>Mycetocola</taxon>
    </lineage>
</organism>
<dbReference type="RefSeq" id="WP_121647356.1">
    <property type="nucleotide sequence ID" value="NZ_RCUX01000002.1"/>
</dbReference>
<dbReference type="EMBL" id="RCUX01000002">
    <property type="protein sequence ID" value="RLP77372.1"/>
    <property type="molecule type" value="Genomic_DNA"/>
</dbReference>
<feature type="chain" id="PRO_5018187167" description="Excalibur calcium-binding domain-containing protein" evidence="1">
    <location>
        <begin position="41"/>
        <end position="134"/>
    </location>
</feature>
<dbReference type="InterPro" id="IPR008613">
    <property type="entry name" value="Excalibur_Ca-bd_domain"/>
</dbReference>
<feature type="domain" description="Excalibur calcium-binding" evidence="2">
    <location>
        <begin position="75"/>
        <end position="132"/>
    </location>
</feature>
<protein>
    <recommendedName>
        <fullName evidence="2">Excalibur calcium-binding domain-containing protein</fullName>
    </recommendedName>
</protein>
<gene>
    <name evidence="3" type="ORF">D9V32_02675</name>
</gene>
<proteinExistence type="predicted"/>
<dbReference type="OrthoDB" id="2735480at2"/>
<comment type="caution">
    <text evidence="3">The sequence shown here is derived from an EMBL/GenBank/DDBJ whole genome shotgun (WGS) entry which is preliminary data.</text>
</comment>
<reference evidence="3 4" key="1">
    <citation type="submission" date="2018-10" db="EMBL/GenBank/DDBJ databases">
        <authorList>
            <person name="Li J."/>
        </authorList>
    </citation>
    <scope>NUCLEOTIDE SEQUENCE [LARGE SCALE GENOMIC DNA]</scope>
    <source>
        <strain evidence="3 4">IF 016277</strain>
    </source>
</reference>
<sequence length="134" mass="13733">MSSTRSSRRVSPLRALIVAALFAPAAIGGSALLSAAPAQAATPASVSHVVAAKKPAPKPAVKKPAAKKPAAKAKTYANCAALNKVYPHGVGRSGAVDRVSGKSKPVTNFTRNTAVYNANTKLDRDKDGVACEKR</sequence>
<evidence type="ECO:0000313" key="3">
    <source>
        <dbReference type="EMBL" id="RLP77372.1"/>
    </source>
</evidence>
<dbReference type="Proteomes" id="UP000272503">
    <property type="component" value="Unassembled WGS sequence"/>
</dbReference>
<evidence type="ECO:0000256" key="1">
    <source>
        <dbReference type="SAM" id="SignalP"/>
    </source>
</evidence>
<dbReference type="SMART" id="SM00894">
    <property type="entry name" value="Excalibur"/>
    <property type="match status" value="1"/>
</dbReference>
<dbReference type="Pfam" id="PF05901">
    <property type="entry name" value="Excalibur"/>
    <property type="match status" value="1"/>
</dbReference>